<dbReference type="InterPro" id="IPR011951">
    <property type="entry name" value="HAD-SF_hydro_IA_YjjG/PynA"/>
</dbReference>
<keyword evidence="1" id="KW-0378">Hydrolase</keyword>
<dbReference type="Gene3D" id="1.10.150.240">
    <property type="entry name" value="Putative phosphatase, domain 2"/>
    <property type="match status" value="1"/>
</dbReference>
<dbReference type="NCBIfam" id="TIGR02254">
    <property type="entry name" value="YjjG_YfnB"/>
    <property type="match status" value="1"/>
</dbReference>
<dbReference type="InterPro" id="IPR006439">
    <property type="entry name" value="HAD-SF_hydro_IA"/>
</dbReference>
<comment type="caution">
    <text evidence="1">The sequence shown here is derived from an EMBL/GenBank/DDBJ whole genome shotgun (WGS) entry which is preliminary data.</text>
</comment>
<evidence type="ECO:0000313" key="2">
    <source>
        <dbReference type="Proteomes" id="UP000281112"/>
    </source>
</evidence>
<dbReference type="SFLD" id="SFLDS00003">
    <property type="entry name" value="Haloacid_Dehalogenase"/>
    <property type="match status" value="1"/>
</dbReference>
<protein>
    <submittedName>
        <fullName evidence="1">DUMP phosphatase</fullName>
        <ecNumber evidence="1">3.1.3.5</ecNumber>
    </submittedName>
</protein>
<sequence>MQLDWLVFDADETLFHFDAFNGLKRMFSGYDVDFNRADFEQYQSCNLPLWKAYQNNEITADELKHTRFESWASHLGVTTKQLNSQFLENMADICALLPGVESLLQSLHGHYRLAIITNGFVDLQEVRLKKVGIFHMFDHLVVSEKVGVAKPHNDIFFHTHQLMGMPDKQKVMMIGDNLHSDILGGLKYGFKTCWLNRTNDSLSEGIQPDFEISEMSQLINVINS</sequence>
<dbReference type="InterPro" id="IPR023198">
    <property type="entry name" value="PGP-like_dom2"/>
</dbReference>
<dbReference type="InterPro" id="IPR052550">
    <property type="entry name" value="Pyrimidine_5'-ntase_YjjG"/>
</dbReference>
<proteinExistence type="predicted"/>
<dbReference type="InterPro" id="IPR036412">
    <property type="entry name" value="HAD-like_sf"/>
</dbReference>
<dbReference type="GO" id="GO:0008253">
    <property type="term" value="F:5'-nucleotidase activity"/>
    <property type="evidence" value="ECO:0007669"/>
    <property type="project" value="UniProtKB-EC"/>
</dbReference>
<dbReference type="EC" id="3.1.3.5" evidence="1"/>
<gene>
    <name evidence="1" type="ORF">EES38_00685</name>
</gene>
<organism evidence="1 2">
    <name type="scientific">Vibrio viridaestus</name>
    <dbReference type="NCBI Taxonomy" id="2487322"/>
    <lineage>
        <taxon>Bacteria</taxon>
        <taxon>Pseudomonadati</taxon>
        <taxon>Pseudomonadota</taxon>
        <taxon>Gammaproteobacteria</taxon>
        <taxon>Vibrionales</taxon>
        <taxon>Vibrionaceae</taxon>
        <taxon>Vibrio</taxon>
    </lineage>
</organism>
<dbReference type="NCBIfam" id="TIGR01549">
    <property type="entry name" value="HAD-SF-IA-v1"/>
    <property type="match status" value="1"/>
</dbReference>
<dbReference type="RefSeq" id="WP_124935247.1">
    <property type="nucleotide sequence ID" value="NZ_RJVQ01000001.1"/>
</dbReference>
<dbReference type="PANTHER" id="PTHR47478:SF1">
    <property type="entry name" value="PYRIMIDINE 5'-NUCLEOTIDASE YJJG"/>
    <property type="match status" value="1"/>
</dbReference>
<dbReference type="Gene3D" id="3.40.50.1000">
    <property type="entry name" value="HAD superfamily/HAD-like"/>
    <property type="match status" value="1"/>
</dbReference>
<evidence type="ECO:0000313" key="1">
    <source>
        <dbReference type="EMBL" id="RQW64596.1"/>
    </source>
</evidence>
<reference evidence="1 2" key="1">
    <citation type="submission" date="2018-11" db="EMBL/GenBank/DDBJ databases">
        <title>Vibrio LJC006 sp. nov., isolated from seawater during the bloom of the enteromorpha.</title>
        <authorList>
            <person name="Liang J."/>
        </authorList>
    </citation>
    <scope>NUCLEOTIDE SEQUENCE [LARGE SCALE GENOMIC DNA]</scope>
    <source>
        <strain evidence="1 2">LJC006</strain>
    </source>
</reference>
<dbReference type="Pfam" id="PF00702">
    <property type="entry name" value="Hydrolase"/>
    <property type="match status" value="1"/>
</dbReference>
<dbReference type="PRINTS" id="PR00413">
    <property type="entry name" value="HADHALOGNASE"/>
</dbReference>
<dbReference type="AlphaFoldDB" id="A0A3N9U8Q8"/>
<dbReference type="SFLD" id="SFLDG01129">
    <property type="entry name" value="C1.5:_HAD__Beta-PGM__Phosphata"/>
    <property type="match status" value="1"/>
</dbReference>
<dbReference type="PANTHER" id="PTHR47478">
    <property type="match status" value="1"/>
</dbReference>
<dbReference type="EMBL" id="RJVQ01000001">
    <property type="protein sequence ID" value="RQW64596.1"/>
    <property type="molecule type" value="Genomic_DNA"/>
</dbReference>
<dbReference type="InterPro" id="IPR023214">
    <property type="entry name" value="HAD_sf"/>
</dbReference>
<dbReference type="OrthoDB" id="148966at2"/>
<accession>A0A3N9U8Q8</accession>
<dbReference type="SUPFAM" id="SSF56784">
    <property type="entry name" value="HAD-like"/>
    <property type="match status" value="1"/>
</dbReference>
<name>A0A3N9U8Q8_9VIBR</name>
<dbReference type="NCBIfam" id="NF006976">
    <property type="entry name" value="PRK09449.1"/>
    <property type="match status" value="1"/>
</dbReference>
<keyword evidence="2" id="KW-1185">Reference proteome</keyword>
<dbReference type="Proteomes" id="UP000281112">
    <property type="component" value="Unassembled WGS sequence"/>
</dbReference>